<gene>
    <name evidence="2" type="ORF">L2725_04725</name>
</gene>
<sequence length="187" mass="21511">MDLLAYYKDAYHFEIQRSEVFDNRLQAPTAAVIVLIGFLAYIFEKVNFSGEPLGVATFSLIYVFSIVITCISVFFLKSAWGGSKYEFLPLPTELEDYRNVLKNHYEEDDSGETVIETYKQALIDYYIKCASFNSEVNESRARKLYLGVFSMSIASVLALVSYIPYYSYNLEQDKPTKVKLISEQNLR</sequence>
<name>A0ABT0N3U0_9GAMM</name>
<proteinExistence type="predicted"/>
<keyword evidence="1" id="KW-1133">Transmembrane helix</keyword>
<keyword evidence="1" id="KW-0812">Transmembrane</keyword>
<dbReference type="EMBL" id="JAKIKT010000001">
    <property type="protein sequence ID" value="MCL2913089.1"/>
    <property type="molecule type" value="Genomic_DNA"/>
</dbReference>
<dbReference type="RefSeq" id="WP_249247878.1">
    <property type="nucleotide sequence ID" value="NZ_JAKIKT010000001.1"/>
</dbReference>
<accession>A0ABT0N3U0</accession>
<keyword evidence="3" id="KW-1185">Reference proteome</keyword>
<reference evidence="2 3" key="1">
    <citation type="submission" date="2022-01" db="EMBL/GenBank/DDBJ databases">
        <title>Whole genome-based taxonomy of the Shewanellaceae.</title>
        <authorList>
            <person name="Martin-Rodriguez A.J."/>
        </authorList>
    </citation>
    <scope>NUCLEOTIDE SEQUENCE [LARGE SCALE GENOMIC DNA]</scope>
    <source>
        <strain evidence="2 3">DSM 21332</strain>
    </source>
</reference>
<feature type="transmembrane region" description="Helical" evidence="1">
    <location>
        <begin position="144"/>
        <end position="165"/>
    </location>
</feature>
<comment type="caution">
    <text evidence="2">The sequence shown here is derived from an EMBL/GenBank/DDBJ whole genome shotgun (WGS) entry which is preliminary data.</text>
</comment>
<keyword evidence="1" id="KW-0472">Membrane</keyword>
<evidence type="ECO:0000313" key="2">
    <source>
        <dbReference type="EMBL" id="MCL2913089.1"/>
    </source>
</evidence>
<organism evidence="2 3">
    <name type="scientific">Shewanella corallii</name>
    <dbReference type="NCBI Taxonomy" id="560080"/>
    <lineage>
        <taxon>Bacteria</taxon>
        <taxon>Pseudomonadati</taxon>
        <taxon>Pseudomonadota</taxon>
        <taxon>Gammaproteobacteria</taxon>
        <taxon>Alteromonadales</taxon>
        <taxon>Shewanellaceae</taxon>
        <taxon>Shewanella</taxon>
    </lineage>
</organism>
<feature type="transmembrane region" description="Helical" evidence="1">
    <location>
        <begin position="25"/>
        <end position="43"/>
    </location>
</feature>
<protein>
    <recommendedName>
        <fullName evidence="4">SMODS and SLOG-associating 2TM effector domain-containing protein</fullName>
    </recommendedName>
</protein>
<feature type="transmembrane region" description="Helical" evidence="1">
    <location>
        <begin position="55"/>
        <end position="76"/>
    </location>
</feature>
<evidence type="ECO:0000313" key="3">
    <source>
        <dbReference type="Proteomes" id="UP001202831"/>
    </source>
</evidence>
<evidence type="ECO:0000256" key="1">
    <source>
        <dbReference type="SAM" id="Phobius"/>
    </source>
</evidence>
<dbReference type="Proteomes" id="UP001202831">
    <property type="component" value="Unassembled WGS sequence"/>
</dbReference>
<evidence type="ECO:0008006" key="4">
    <source>
        <dbReference type="Google" id="ProtNLM"/>
    </source>
</evidence>